<dbReference type="Proteomes" id="UP000410984">
    <property type="component" value="Unassembled WGS sequence"/>
</dbReference>
<evidence type="ECO:0000256" key="1">
    <source>
        <dbReference type="ARBA" id="ARBA00002834"/>
    </source>
</evidence>
<evidence type="ECO:0000256" key="4">
    <source>
        <dbReference type="ARBA" id="ARBA00022679"/>
    </source>
</evidence>
<comment type="similarity">
    <text evidence="8">Belongs to the ThiG family.</text>
</comment>
<organism evidence="11 12">
    <name type="scientific">Methylobacterium symbioticum</name>
    <dbReference type="NCBI Taxonomy" id="2584084"/>
    <lineage>
        <taxon>Bacteria</taxon>
        <taxon>Pseudomonadati</taxon>
        <taxon>Pseudomonadota</taxon>
        <taxon>Alphaproteobacteria</taxon>
        <taxon>Hyphomicrobiales</taxon>
        <taxon>Methylobacteriaceae</taxon>
        <taxon>Methylobacterium</taxon>
    </lineage>
</organism>
<keyword evidence="6 8" id="KW-0704">Schiff base</keyword>
<comment type="subunit">
    <text evidence="8">Homotetramer. Forms heterodimers with either ThiH or ThiS.</text>
</comment>
<feature type="binding site" evidence="8">
    <location>
        <position position="174"/>
    </location>
    <ligand>
        <name>1-deoxy-D-xylulose 5-phosphate</name>
        <dbReference type="ChEBI" id="CHEBI:57792"/>
    </ligand>
</feature>
<name>A0A509E8J0_9HYPH</name>
<dbReference type="GO" id="GO:0005737">
    <property type="term" value="C:cytoplasm"/>
    <property type="evidence" value="ECO:0007669"/>
    <property type="project" value="UniProtKB-SubCell"/>
</dbReference>
<evidence type="ECO:0000313" key="12">
    <source>
        <dbReference type="Proteomes" id="UP000410984"/>
    </source>
</evidence>
<feature type="domain" description="Thiazole synthase ThiG" evidence="10">
    <location>
        <begin position="24"/>
        <end position="265"/>
    </location>
</feature>
<evidence type="ECO:0000256" key="7">
    <source>
        <dbReference type="ARBA" id="ARBA00049897"/>
    </source>
</evidence>
<sequence>MSDPQTVTPLRQGTGPDSDDALVIAGVRLASRLFIGSAGYPSQAILRDAVEASGADIVTASIRRVSLQGHGSDTVRILKGKRFLPNTAGCETARDAIVTAELAREALDTNWIKVEVIGDRETLYPDVAELIEACRHLVDDGFVVLPYCNDDPIVCQRLEDIGCAAVMPMGSLIGSGMGVANPANLELICRRAKVPVVVDAGIGTASDAVIAMELGASACLINTAVAKADDPVRMARAMRHAVEAGRDAHRAGRIPRRGRAEPSSPQLGLVGS</sequence>
<protein>
    <recommendedName>
        <fullName evidence="3 8">Thiazole synthase</fullName>
        <ecNumber evidence="3 8">2.8.1.10</ecNumber>
    </recommendedName>
</protein>
<keyword evidence="8" id="KW-0963">Cytoplasm</keyword>
<dbReference type="InterPro" id="IPR008867">
    <property type="entry name" value="ThiG"/>
</dbReference>
<evidence type="ECO:0000313" key="11">
    <source>
        <dbReference type="EMBL" id="VUD69503.1"/>
    </source>
</evidence>
<dbReference type="AlphaFoldDB" id="A0A509E8J0"/>
<evidence type="ECO:0000256" key="2">
    <source>
        <dbReference type="ARBA" id="ARBA00004948"/>
    </source>
</evidence>
<comment type="subcellular location">
    <subcellularLocation>
        <location evidence="8">Cytoplasm</location>
    </subcellularLocation>
</comment>
<feature type="region of interest" description="Disordered" evidence="9">
    <location>
        <begin position="245"/>
        <end position="272"/>
    </location>
</feature>
<dbReference type="HAMAP" id="MF_00443">
    <property type="entry name" value="ThiG"/>
    <property type="match status" value="1"/>
</dbReference>
<dbReference type="CDD" id="cd04728">
    <property type="entry name" value="ThiG"/>
    <property type="match status" value="1"/>
</dbReference>
<keyword evidence="12" id="KW-1185">Reference proteome</keyword>
<keyword evidence="5 8" id="KW-0784">Thiamine biosynthesis</keyword>
<evidence type="ECO:0000256" key="6">
    <source>
        <dbReference type="ARBA" id="ARBA00023270"/>
    </source>
</evidence>
<dbReference type="EC" id="2.8.1.10" evidence="3 8"/>
<dbReference type="GO" id="GO:0009229">
    <property type="term" value="P:thiamine diphosphate biosynthetic process"/>
    <property type="evidence" value="ECO:0007669"/>
    <property type="project" value="UniProtKB-UniRule"/>
</dbReference>
<dbReference type="OrthoDB" id="9805935at2"/>
<evidence type="ECO:0000256" key="8">
    <source>
        <dbReference type="HAMAP-Rule" id="MF_00443"/>
    </source>
</evidence>
<dbReference type="PANTHER" id="PTHR34266">
    <property type="entry name" value="THIAZOLE SYNTHASE"/>
    <property type="match status" value="1"/>
</dbReference>
<evidence type="ECO:0000256" key="5">
    <source>
        <dbReference type="ARBA" id="ARBA00022977"/>
    </source>
</evidence>
<feature type="binding site" evidence="8">
    <location>
        <begin position="200"/>
        <end position="201"/>
    </location>
    <ligand>
        <name>1-deoxy-D-xylulose 5-phosphate</name>
        <dbReference type="ChEBI" id="CHEBI:57792"/>
    </ligand>
</feature>
<proteinExistence type="inferred from homology"/>
<keyword evidence="4 8" id="KW-0808">Transferase</keyword>
<comment type="function">
    <text evidence="1 8">Catalyzes the rearrangement of 1-deoxy-D-xylulose 5-phosphate (DXP) to produce the thiazole phosphate moiety of thiamine. Sulfur is provided by the thiocarboxylate moiety of the carrier protein ThiS. In vitro, sulfur can be provided by H(2)S.</text>
</comment>
<comment type="pathway">
    <text evidence="2 8">Cofactor biosynthesis; thiamine diphosphate biosynthesis.</text>
</comment>
<dbReference type="RefSeq" id="WP_142581102.1">
    <property type="nucleotide sequence ID" value="NZ_CABFPH010000001.1"/>
</dbReference>
<dbReference type="GO" id="GO:1990107">
    <property type="term" value="F:thiazole synthase activity"/>
    <property type="evidence" value="ECO:0007669"/>
    <property type="project" value="UniProtKB-EC"/>
</dbReference>
<reference evidence="11 12" key="1">
    <citation type="submission" date="2019-06" db="EMBL/GenBank/DDBJ databases">
        <authorList>
            <person name="Rodrigo-Torres L."/>
            <person name="Arahal R. D."/>
            <person name="Lucena T."/>
        </authorList>
    </citation>
    <scope>NUCLEOTIDE SEQUENCE [LARGE SCALE GENOMIC DNA]</scope>
    <source>
        <strain evidence="11 12">SB0023/3</strain>
    </source>
</reference>
<dbReference type="Gene3D" id="3.20.20.70">
    <property type="entry name" value="Aldolase class I"/>
    <property type="match status" value="1"/>
</dbReference>
<dbReference type="SUPFAM" id="SSF110399">
    <property type="entry name" value="ThiG-like"/>
    <property type="match status" value="1"/>
</dbReference>
<dbReference type="InterPro" id="IPR033983">
    <property type="entry name" value="Thiazole_synthase_ThiG"/>
</dbReference>
<dbReference type="Pfam" id="PF05690">
    <property type="entry name" value="ThiG"/>
    <property type="match status" value="1"/>
</dbReference>
<comment type="catalytic activity">
    <reaction evidence="7 8">
        <text>[ThiS sulfur-carrier protein]-C-terminal-Gly-aminoethanethioate + 2-iminoacetate + 1-deoxy-D-xylulose 5-phosphate = [ThiS sulfur-carrier protein]-C-terminal Gly-Gly + 2-[(2R,5Z)-2-carboxy-4-methylthiazol-5(2H)-ylidene]ethyl phosphate + 2 H2O + H(+)</text>
        <dbReference type="Rhea" id="RHEA:26297"/>
        <dbReference type="Rhea" id="RHEA-COMP:12909"/>
        <dbReference type="Rhea" id="RHEA-COMP:19908"/>
        <dbReference type="ChEBI" id="CHEBI:15377"/>
        <dbReference type="ChEBI" id="CHEBI:15378"/>
        <dbReference type="ChEBI" id="CHEBI:57792"/>
        <dbReference type="ChEBI" id="CHEBI:62899"/>
        <dbReference type="ChEBI" id="CHEBI:77846"/>
        <dbReference type="ChEBI" id="CHEBI:90778"/>
        <dbReference type="ChEBI" id="CHEBI:232372"/>
        <dbReference type="EC" id="2.8.1.10"/>
    </reaction>
</comment>
<dbReference type="UniPathway" id="UPA00060"/>
<feature type="active site" description="Schiff-base intermediate with DXP" evidence="8">
    <location>
        <position position="113"/>
    </location>
</feature>
<accession>A0A509E8J0</accession>
<gene>
    <name evidence="8 11" type="primary">thiG</name>
    <name evidence="11" type="ORF">MET9862_00052</name>
</gene>
<dbReference type="PANTHER" id="PTHR34266:SF2">
    <property type="entry name" value="THIAZOLE SYNTHASE"/>
    <property type="match status" value="1"/>
</dbReference>
<evidence type="ECO:0000256" key="3">
    <source>
        <dbReference type="ARBA" id="ARBA00011960"/>
    </source>
</evidence>
<dbReference type="EMBL" id="CABFPH010000001">
    <property type="protein sequence ID" value="VUD69503.1"/>
    <property type="molecule type" value="Genomic_DNA"/>
</dbReference>
<evidence type="ECO:0000259" key="10">
    <source>
        <dbReference type="Pfam" id="PF05690"/>
    </source>
</evidence>
<dbReference type="InterPro" id="IPR013785">
    <property type="entry name" value="Aldolase_TIM"/>
</dbReference>
<feature type="binding site" evidence="8">
    <location>
        <begin position="222"/>
        <end position="223"/>
    </location>
    <ligand>
        <name>1-deoxy-D-xylulose 5-phosphate</name>
        <dbReference type="ChEBI" id="CHEBI:57792"/>
    </ligand>
</feature>
<evidence type="ECO:0000256" key="9">
    <source>
        <dbReference type="SAM" id="MobiDB-lite"/>
    </source>
</evidence>